<dbReference type="EMBL" id="LT635625">
    <property type="protein sequence ID" value="VUZ98759.1"/>
    <property type="molecule type" value="Genomic_DNA"/>
</dbReference>
<dbReference type="VEuPathDB" id="PlasmoDB:PVPAM_140031000"/>
<name>A0A565A2U5_PLAVI</name>
<evidence type="ECO:0000256" key="1">
    <source>
        <dbReference type="SAM" id="Coils"/>
    </source>
</evidence>
<dbReference type="VEuPathDB" id="PlasmoDB:PVW1_140029600"/>
<evidence type="ECO:0000256" key="2">
    <source>
        <dbReference type="SAM" id="MobiDB-lite"/>
    </source>
</evidence>
<sequence length="1414" mass="155628">MNFFSSKPNIRSTKSEVIHKANNNSAGGNSAGGNNVGGNNVGGNSVGGNSVGGNSVGGNHVGGNQVGSHQLGSHQLGSHQLGSHQVGSHQLSSHNVGPNGKMQNDAGSGNFLLEDSNGFAYSNCDADKRSEIHYSNKAYDPQYSMYMNKMANGVRSTRNHTSSHRICSPRSQSINLFAPKVNRTSNISRNFDDRLSYISFYTNSKNNLSKTSILESNDSFKTQANSQIVEQSLDLLKHLVNQENREQYLSAQEKDKKNKLILKLIDQAKRNDEKAEVSQTDCASNNSIDNYQKRMDMLHLKFMKLKNEYSQLNNENVILKKQIKNIKDNYHMINPKSATVSFPRGPMQEEALRSNDSGNSGNSSNISNVSNVSNVSNIRNVNNEQKMRQQQGGRLMLNKTTSISSIQLPVIPPVAKKKLVDCQVQTECTLASPLPDRPDDTKVGGSHSSFNVNGNNSNSNLLNDNHLSKLREQIRKEVTQEVTNKLEQKYKDELLTLRQTIANNKMNNQNIAEGISIDNLLSNTKHKLDEQISETINMYKNNLFDHFKELINAASEGGKNTVQMDCKGDGSPNEKVNIGVDNFASLSVNDKINECISLFESITKEKMSSRKIKEKGLANSTNIISALNNINTDINDIDNMIDNLHANIGRTHFSDDAESCPGELDLLGKATSVSDDLEVEEEASRRSLSAAHEIGGEGELKGEVTTGRDKARRAPKRRDKIGDNIDGPASVRSDGPASVRRDGPVSVRSDGPASVRSDGPASVRSDGPVSVRSDGPASVHSDGGTSTRKGRNSAEGDPSHRSNFHLDSPPSDGKIDVMGSMTMEINPFLEETAEGGEERSSEVKMKNANIIMHHSEGDPSSGNHIGVHYVHSDVPVDHHAGGEANGHNVMHTVEGMAEQRFNNEEMLDGEQTSHNLAPNDNNTYDHPEGDFPKGKDDEGIPAQSPDDKNKDSVDTEKEKKKSKWRNIFSSKKTKKKNLSDNFGNDTELWSKNENDEKDVKENPNEENLYNSVSGPNANNTLSNNVQIEEGEIDVITNGANGCKQIEGYDDAHKFVSSGYPADQPFMHPSGGGNGEKAPKSALNVNKGDEEFHQDVANGMMNNTLAVNGANHHYGGGTPPHSSNDNHFDGQEKFNQHEANPFDGSTSRAQMNPFNHENGENLETINAYNASNRNNPYMHQSNNETRNGPNFHAKGDYAVNCSVYSYNPAANNKTGFPSPSEERYEEKPFYGDENNSINIMNSKEEVYRNDNFLFIENNNNNNAFAKPAGAYQNSQTANFANFYHNDVDGNKVNSGLNHADRVNNQYDFFYNLSEANGAGQQYNPWGHPNSQTACINSYNVEGQFGETTERSPPNYYSKTVNIKRVNSSAINMTKNSTCDLSQSDQVKLSTKSEVHYNSFKAQKNKTKKNLEDLFA</sequence>
<feature type="compositionally biased region" description="Basic and acidic residues" evidence="2">
    <location>
        <begin position="988"/>
        <end position="1003"/>
    </location>
</feature>
<feature type="region of interest" description="Disordered" evidence="2">
    <location>
        <begin position="433"/>
        <end position="463"/>
    </location>
</feature>
<accession>A0A565A2U5</accession>
<organism evidence="3 4">
    <name type="scientific">Plasmodium vivax</name>
    <name type="common">malaria parasite P. vivax</name>
    <dbReference type="NCBI Taxonomy" id="5855"/>
    <lineage>
        <taxon>Eukaryota</taxon>
        <taxon>Sar</taxon>
        <taxon>Alveolata</taxon>
        <taxon>Apicomplexa</taxon>
        <taxon>Aconoidasida</taxon>
        <taxon>Haemosporida</taxon>
        <taxon>Plasmodiidae</taxon>
        <taxon>Plasmodium</taxon>
        <taxon>Plasmodium (Plasmodium)</taxon>
    </lineage>
</organism>
<feature type="compositionally biased region" description="Polar residues" evidence="2">
    <location>
        <begin position="910"/>
        <end position="922"/>
    </location>
</feature>
<feature type="coiled-coil region" evidence="1">
    <location>
        <begin position="288"/>
        <end position="329"/>
    </location>
</feature>
<feature type="compositionally biased region" description="Low complexity" evidence="2">
    <location>
        <begin position="443"/>
        <end position="463"/>
    </location>
</feature>
<dbReference type="OrthoDB" id="385349at2759"/>
<proteinExistence type="predicted"/>
<feature type="region of interest" description="Disordered" evidence="2">
    <location>
        <begin position="21"/>
        <end position="100"/>
    </location>
</feature>
<gene>
    <name evidence="3" type="ORF">PVP01_1423300</name>
</gene>
<reference evidence="4" key="1">
    <citation type="submission" date="2016-07" db="EMBL/GenBank/DDBJ databases">
        <authorList>
            <consortium name="Pathogen Informatics"/>
        </authorList>
    </citation>
    <scope>NUCLEOTIDE SEQUENCE [LARGE SCALE GENOMIC DNA]</scope>
</reference>
<feature type="compositionally biased region" description="Low complexity" evidence="2">
    <location>
        <begin position="354"/>
        <end position="372"/>
    </location>
</feature>
<evidence type="ECO:0000313" key="3">
    <source>
        <dbReference type="EMBL" id="VUZ98759.1"/>
    </source>
</evidence>
<feature type="compositionally biased region" description="Basic and acidic residues" evidence="2">
    <location>
        <begin position="694"/>
        <end position="709"/>
    </location>
</feature>
<feature type="region of interest" description="Disordered" evidence="2">
    <location>
        <begin position="349"/>
        <end position="372"/>
    </location>
</feature>
<feature type="region of interest" description="Disordered" evidence="2">
    <location>
        <begin position="683"/>
        <end position="818"/>
    </location>
</feature>
<dbReference type="VEuPathDB" id="PlasmoDB:PVP01_1423300"/>
<feature type="compositionally biased region" description="Basic and acidic residues" evidence="2">
    <location>
        <begin position="923"/>
        <end position="938"/>
    </location>
</feature>
<feature type="compositionally biased region" description="Gly residues" evidence="2">
    <location>
        <begin position="29"/>
        <end position="65"/>
    </location>
</feature>
<feature type="compositionally biased region" description="Basic and acidic residues" evidence="2">
    <location>
        <begin position="945"/>
        <end position="959"/>
    </location>
</feature>
<feature type="compositionally biased region" description="Basic residues" evidence="2">
    <location>
        <begin position="710"/>
        <end position="719"/>
    </location>
</feature>
<evidence type="ECO:0000313" key="4">
    <source>
        <dbReference type="Proteomes" id="UP000220605"/>
    </source>
</evidence>
<keyword evidence="1" id="KW-0175">Coiled coil</keyword>
<dbReference type="VEuPathDB" id="PlasmoDB:PVX_122940"/>
<feature type="region of interest" description="Disordered" evidence="2">
    <location>
        <begin position="908"/>
        <end position="1017"/>
    </location>
</feature>
<feature type="compositionally biased region" description="Polar residues" evidence="2">
    <location>
        <begin position="1005"/>
        <end position="1017"/>
    </location>
</feature>
<dbReference type="Proteomes" id="UP000220605">
    <property type="component" value="Chromosome 14"/>
</dbReference>
<feature type="compositionally biased region" description="Polar residues" evidence="2">
    <location>
        <begin position="70"/>
        <end position="100"/>
    </location>
</feature>
<protein>
    <submittedName>
        <fullName evidence="3">Uncharacterized protein</fullName>
    </submittedName>
</protein>